<keyword evidence="2" id="KW-0719">Serine esterase</keyword>
<feature type="region of interest" description="Disordered" evidence="8">
    <location>
        <begin position="493"/>
        <end position="516"/>
    </location>
</feature>
<feature type="signal peptide" evidence="9">
    <location>
        <begin position="1"/>
        <end position="19"/>
    </location>
</feature>
<dbReference type="Proteomes" id="UP000193427">
    <property type="component" value="Chromosome"/>
</dbReference>
<protein>
    <recommendedName>
        <fullName evidence="12">Feruloyl esterase</fullName>
    </recommendedName>
</protein>
<dbReference type="GO" id="GO:0046872">
    <property type="term" value="F:metal ion binding"/>
    <property type="evidence" value="ECO:0007669"/>
    <property type="project" value="UniProtKB-KW"/>
</dbReference>
<dbReference type="Pfam" id="PF07519">
    <property type="entry name" value="Tannase"/>
    <property type="match status" value="1"/>
</dbReference>
<evidence type="ECO:0000313" key="10">
    <source>
        <dbReference type="EMBL" id="ARN19590.1"/>
    </source>
</evidence>
<evidence type="ECO:0000256" key="6">
    <source>
        <dbReference type="ARBA" id="ARBA00022837"/>
    </source>
</evidence>
<evidence type="ECO:0000256" key="2">
    <source>
        <dbReference type="ARBA" id="ARBA00022487"/>
    </source>
</evidence>
<evidence type="ECO:0000256" key="4">
    <source>
        <dbReference type="ARBA" id="ARBA00022729"/>
    </source>
</evidence>
<dbReference type="PANTHER" id="PTHR33938">
    <property type="entry name" value="FERULOYL ESTERASE B-RELATED"/>
    <property type="match status" value="1"/>
</dbReference>
<dbReference type="InterPro" id="IPR011118">
    <property type="entry name" value="Tannase/feruloyl_esterase"/>
</dbReference>
<accession>A0A1W6L5Y3</accession>
<keyword evidence="4 9" id="KW-0732">Signal</keyword>
<comment type="similarity">
    <text evidence="1">Belongs to the tannase family.</text>
</comment>
<keyword evidence="7" id="KW-1015">Disulfide bond</keyword>
<dbReference type="Gene3D" id="3.40.50.1820">
    <property type="entry name" value="alpha/beta hydrolase"/>
    <property type="match status" value="1"/>
</dbReference>
<name>A0A1W6L5Y3_9BURK</name>
<evidence type="ECO:0000256" key="5">
    <source>
        <dbReference type="ARBA" id="ARBA00022801"/>
    </source>
</evidence>
<dbReference type="STRING" id="946333.A4W93_06490"/>
<dbReference type="InterPro" id="IPR029058">
    <property type="entry name" value="AB_hydrolase_fold"/>
</dbReference>
<sequence length="516" mass="54771">MAKPGIRTLIICASLVAGASCAIGAPTPDACTALGGLKVEAGTVEGAERFSAGEVIKGGETEGATAAADMCRARVRLQPVAGSDIKVEVWMPETWNGRMQGFGGAGFDGGLSPGGAATLNRAVVQGYAAVQTDVGHKAVPGLAPWVHKQPEKVIDFGHRGNHLAAVVAKEVIAARYGRPSTHAYFLGCSNGGREGLMEVTRYPSDYDGVIVGAPARRYLEILTKLIWNYDAVLGPGGAPQLDDKLGLVHRAIMRKCDALDGVTDGLLENPQACRFDPAELKCRGEASSTCLTGAEVSALRKVYDGPRLSSGQSVMTGPALGSEGLKDNWSAWITTPQTRAYGQEFYRWMVFDDPAWNVESFQLDRDYPLALRKIAPVVNATSADVGAFTRRGGKLIIYQGWDDPVISAAETIGYVDEVRKTLGPSAEKSVRLYMVPGMGHCAGGPGATEFDLQPALEKWVEEGQPPGHLVATKADSPEGTGFTRPLCPWPQTAHYDGKGSKRSASSFRCKAAPPRN</sequence>
<evidence type="ECO:0000256" key="8">
    <source>
        <dbReference type="SAM" id="MobiDB-lite"/>
    </source>
</evidence>
<evidence type="ECO:0000256" key="9">
    <source>
        <dbReference type="SAM" id="SignalP"/>
    </source>
</evidence>
<reference evidence="10 11" key="1">
    <citation type="submission" date="2016-04" db="EMBL/GenBank/DDBJ databases">
        <title>Complete genome sequence of natural rubber-degrading, novel Gram-negative bacterium, Rhizobacter gummiphilus strain NS21.</title>
        <authorList>
            <person name="Tabata M."/>
            <person name="Kasai D."/>
            <person name="Fukuda M."/>
        </authorList>
    </citation>
    <scope>NUCLEOTIDE SEQUENCE [LARGE SCALE GENOMIC DNA]</scope>
    <source>
        <strain evidence="10 11">NS21</strain>
    </source>
</reference>
<evidence type="ECO:0000256" key="7">
    <source>
        <dbReference type="ARBA" id="ARBA00023157"/>
    </source>
</evidence>
<dbReference type="AlphaFoldDB" id="A0A1W6L5Y3"/>
<proteinExistence type="inferred from homology"/>
<dbReference type="SUPFAM" id="SSF53474">
    <property type="entry name" value="alpha/beta-Hydrolases"/>
    <property type="match status" value="1"/>
</dbReference>
<gene>
    <name evidence="10" type="ORF">A4W93_06490</name>
</gene>
<evidence type="ECO:0008006" key="12">
    <source>
        <dbReference type="Google" id="ProtNLM"/>
    </source>
</evidence>
<dbReference type="KEGG" id="rgu:A4W93_06490"/>
<keyword evidence="6" id="KW-0106">Calcium</keyword>
<evidence type="ECO:0000256" key="3">
    <source>
        <dbReference type="ARBA" id="ARBA00022723"/>
    </source>
</evidence>
<evidence type="ECO:0000256" key="1">
    <source>
        <dbReference type="ARBA" id="ARBA00006249"/>
    </source>
</evidence>
<dbReference type="GO" id="GO:0052689">
    <property type="term" value="F:carboxylic ester hydrolase activity"/>
    <property type="evidence" value="ECO:0007669"/>
    <property type="project" value="UniProtKB-KW"/>
</dbReference>
<keyword evidence="3" id="KW-0479">Metal-binding</keyword>
<feature type="chain" id="PRO_5012303549" description="Feruloyl esterase" evidence="9">
    <location>
        <begin position="20"/>
        <end position="516"/>
    </location>
</feature>
<keyword evidence="11" id="KW-1185">Reference proteome</keyword>
<dbReference type="EMBL" id="CP015118">
    <property type="protein sequence ID" value="ARN19590.1"/>
    <property type="molecule type" value="Genomic_DNA"/>
</dbReference>
<organism evidence="10 11">
    <name type="scientific">Piscinibacter gummiphilus</name>
    <dbReference type="NCBI Taxonomy" id="946333"/>
    <lineage>
        <taxon>Bacteria</taxon>
        <taxon>Pseudomonadati</taxon>
        <taxon>Pseudomonadota</taxon>
        <taxon>Betaproteobacteria</taxon>
        <taxon>Burkholderiales</taxon>
        <taxon>Sphaerotilaceae</taxon>
        <taxon>Piscinibacter</taxon>
    </lineage>
</organism>
<evidence type="ECO:0000313" key="11">
    <source>
        <dbReference type="Proteomes" id="UP000193427"/>
    </source>
</evidence>
<dbReference type="PROSITE" id="PS51257">
    <property type="entry name" value="PROKAR_LIPOPROTEIN"/>
    <property type="match status" value="1"/>
</dbReference>
<dbReference type="PANTHER" id="PTHR33938:SF15">
    <property type="entry name" value="FERULOYL ESTERASE B-RELATED"/>
    <property type="match status" value="1"/>
</dbReference>
<keyword evidence="5" id="KW-0378">Hydrolase</keyword>